<gene>
    <name evidence="2" type="ORF">SDC9_133128</name>
</gene>
<dbReference type="CDD" id="cd00077">
    <property type="entry name" value="HDc"/>
    <property type="match status" value="1"/>
</dbReference>
<dbReference type="SUPFAM" id="SSF109604">
    <property type="entry name" value="HD-domain/PDEase-like"/>
    <property type="match status" value="1"/>
</dbReference>
<accession>A0A645DA01</accession>
<sequence length="173" mass="19640">MASLTELTYEMIRFDEGEPELIQHFLKVHAFAKLIGEAEGLPAETLKTLLATALVHDIGIKICMQQLGKCNGKLQEQYGPPAAEAMLRRLGFEETLVQRVSYLVAHHHTYTDIDGADYRILVEADFLVNLYENSCNRQTIAETCERMFQTATGRRLCRQMFGLPPQEEQPLPQ</sequence>
<evidence type="ECO:0000313" key="2">
    <source>
        <dbReference type="EMBL" id="MPM86045.1"/>
    </source>
</evidence>
<feature type="domain" description="HD" evidence="1">
    <location>
        <begin position="22"/>
        <end position="114"/>
    </location>
</feature>
<dbReference type="AlphaFoldDB" id="A0A645DA01"/>
<name>A0A645DA01_9ZZZZ</name>
<proteinExistence type="predicted"/>
<dbReference type="Gene3D" id="1.10.3210.10">
    <property type="entry name" value="Hypothetical protein af1432"/>
    <property type="match status" value="1"/>
</dbReference>
<dbReference type="InterPro" id="IPR006674">
    <property type="entry name" value="HD_domain"/>
</dbReference>
<dbReference type="EMBL" id="VSSQ01034181">
    <property type="protein sequence ID" value="MPM86045.1"/>
    <property type="molecule type" value="Genomic_DNA"/>
</dbReference>
<dbReference type="InterPro" id="IPR003607">
    <property type="entry name" value="HD/PDEase_dom"/>
</dbReference>
<reference evidence="2" key="1">
    <citation type="submission" date="2019-08" db="EMBL/GenBank/DDBJ databases">
        <authorList>
            <person name="Kucharzyk K."/>
            <person name="Murdoch R.W."/>
            <person name="Higgins S."/>
            <person name="Loffler F."/>
        </authorList>
    </citation>
    <scope>NUCLEOTIDE SEQUENCE</scope>
</reference>
<dbReference type="Pfam" id="PF01966">
    <property type="entry name" value="HD"/>
    <property type="match status" value="1"/>
</dbReference>
<comment type="caution">
    <text evidence="2">The sequence shown here is derived from an EMBL/GenBank/DDBJ whole genome shotgun (WGS) entry which is preliminary data.</text>
</comment>
<protein>
    <recommendedName>
        <fullName evidence="1">HD domain-containing protein</fullName>
    </recommendedName>
</protein>
<evidence type="ECO:0000259" key="1">
    <source>
        <dbReference type="Pfam" id="PF01966"/>
    </source>
</evidence>
<organism evidence="2">
    <name type="scientific">bioreactor metagenome</name>
    <dbReference type="NCBI Taxonomy" id="1076179"/>
    <lineage>
        <taxon>unclassified sequences</taxon>
        <taxon>metagenomes</taxon>
        <taxon>ecological metagenomes</taxon>
    </lineage>
</organism>